<name>A0A5S6Q497_TRIMR</name>
<dbReference type="GO" id="GO:0034455">
    <property type="term" value="C:t-UTP complex"/>
    <property type="evidence" value="ECO:0007669"/>
    <property type="project" value="TreeGrafter"/>
</dbReference>
<dbReference type="GO" id="GO:0030686">
    <property type="term" value="C:90S preribosome"/>
    <property type="evidence" value="ECO:0007669"/>
    <property type="project" value="InterPro"/>
</dbReference>
<dbReference type="SUPFAM" id="SSF50978">
    <property type="entry name" value="WD40 repeat-like"/>
    <property type="match status" value="1"/>
</dbReference>
<dbReference type="Gene3D" id="2.130.10.10">
    <property type="entry name" value="YVTN repeat-like/Quinoprotein amine dehydrogenase"/>
    <property type="match status" value="2"/>
</dbReference>
<protein>
    <submittedName>
        <fullName evidence="2">WD_REPEATS_REGION domain-containing protein</fullName>
    </submittedName>
</protein>
<reference evidence="2" key="1">
    <citation type="submission" date="2019-12" db="UniProtKB">
        <authorList>
            <consortium name="WormBaseParasite"/>
        </authorList>
    </citation>
    <scope>IDENTIFICATION</scope>
</reference>
<organism evidence="1 2">
    <name type="scientific">Trichuris muris</name>
    <name type="common">Mouse whipworm</name>
    <dbReference type="NCBI Taxonomy" id="70415"/>
    <lineage>
        <taxon>Eukaryota</taxon>
        <taxon>Metazoa</taxon>
        <taxon>Ecdysozoa</taxon>
        <taxon>Nematoda</taxon>
        <taxon>Enoplea</taxon>
        <taxon>Dorylaimia</taxon>
        <taxon>Trichinellida</taxon>
        <taxon>Trichuridae</taxon>
        <taxon>Trichuris</taxon>
    </lineage>
</organism>
<dbReference type="Proteomes" id="UP000046395">
    <property type="component" value="Unassembled WGS sequence"/>
</dbReference>
<evidence type="ECO:0000313" key="1">
    <source>
        <dbReference type="Proteomes" id="UP000046395"/>
    </source>
</evidence>
<accession>A0A5S6Q497</accession>
<sequence length="405" mass="45153">MLPPQVKSIKKLTLQMFTQLMGLFNVHVFSNYVPDAELITSLECHPRLSLLAVARGGDKVEVWLKKIGCYLWKTYYTRKPGRALVTFWYLDRLFCFGVEGMLLELSPHAHRPSIAMTLPSRDVQCVAKSTSGTVLAFGSKDGTINFVYFDKAANHFVAGTSLHNTGSVVSLAWNPADELLASGSVNCISVWRVLDRKCLYSLRLGGRDIEVGPTVYSLSFMGENVLVSGDSSGFTSFWDTDCGVLLQSYKCHRAEVRSVKVDENGEHAYSSGNDPTIFRFTLAENGSFSRDGVLFVNRRTVNQLDTAGGWLVSGGEDCFLAFSKEIHGKVVRRKFYPYVQEKVKCASDCGLVMFQHKSSLSIWKLGSATTSSDSPFQMLALSQHPRGNCAHGYRWRTNFIQRDKP</sequence>
<dbReference type="PANTHER" id="PTHR44163">
    <property type="entry name" value="U3 SMALL NUCLEOLAR RNA-ASSOCIATED PROTEIN 4 HOMOLOG"/>
    <property type="match status" value="1"/>
</dbReference>
<dbReference type="GO" id="GO:0000462">
    <property type="term" value="P:maturation of SSU-rRNA from tricistronic rRNA transcript (SSU-rRNA, 5.8S rRNA, LSU-rRNA)"/>
    <property type="evidence" value="ECO:0007669"/>
    <property type="project" value="InterPro"/>
</dbReference>
<dbReference type="GO" id="GO:0032040">
    <property type="term" value="C:small-subunit processome"/>
    <property type="evidence" value="ECO:0007669"/>
    <property type="project" value="TreeGrafter"/>
</dbReference>
<dbReference type="WBParaSite" id="TMUE_0000002023.1">
    <property type="protein sequence ID" value="TMUE_0000002023.1"/>
    <property type="gene ID" value="WBGene00297885"/>
</dbReference>
<dbReference type="STRING" id="70415.A0A5S6Q497"/>
<dbReference type="GO" id="GO:0003723">
    <property type="term" value="F:RNA binding"/>
    <property type="evidence" value="ECO:0007669"/>
    <property type="project" value="TreeGrafter"/>
</dbReference>
<dbReference type="SMART" id="SM00320">
    <property type="entry name" value="WD40"/>
    <property type="match status" value="4"/>
</dbReference>
<dbReference type="AlphaFoldDB" id="A0A5S6Q497"/>
<dbReference type="PANTHER" id="PTHR44163:SF1">
    <property type="entry name" value="U3 SMALL NUCLEOLAR RNA-ASSOCIATED PROTEIN 4 HOMOLOG"/>
    <property type="match status" value="1"/>
</dbReference>
<dbReference type="Pfam" id="PF00400">
    <property type="entry name" value="WD40"/>
    <property type="match status" value="3"/>
</dbReference>
<keyword evidence="1" id="KW-1185">Reference proteome</keyword>
<evidence type="ECO:0000313" key="2">
    <source>
        <dbReference type="WBParaSite" id="TMUE_0000002023.1"/>
    </source>
</evidence>
<proteinExistence type="predicted"/>
<dbReference type="InterPro" id="IPR001680">
    <property type="entry name" value="WD40_rpt"/>
</dbReference>
<dbReference type="InterPro" id="IPR036322">
    <property type="entry name" value="WD40_repeat_dom_sf"/>
</dbReference>
<dbReference type="InterPro" id="IPR046351">
    <property type="entry name" value="UTP4"/>
</dbReference>
<dbReference type="InterPro" id="IPR015943">
    <property type="entry name" value="WD40/YVTN_repeat-like_dom_sf"/>
</dbReference>